<sequence>MSKPFPFDQFEPKWQARWDEQKTFRTPNPGDADFDASKPKYFVLDMFPYPSGAGLHVGHPEGYTATDILGRYKRMNGFNVLHPMGWDAFGLPAEQYAIKTGQHPRITTEQNVDNFRRQLKSLGFAYDWDREINTTEPNYVRWTQWIFLQLYNSYFCAETNKARPISELEEKGLSREEIDNERLAFISEAPVNWSPDLGTVLANEEVDEWKSKGHTVERRPLRQWMLRITKYADRLIDELDQLDWPESIKLLQKNWIGKSVGAEVTFDIDGHDIDVFTTRPDTLFGASYMVLAPEHPYVAEITSAEQKSEVEAYIKACSLKSDLERGDLNKDKSGVFTGAYATNPVNGSKIPVWIADYVMMGYGTGAIMAVPAHDERDFEFATKFQLPIMQVVADASSVGGNSATCCSELEEAFTREGVAINSDFLNGLATHEAKAKMIEWLVAEGKGEAKENFKLRDWLFSRQRYWGEPFPILWEDGQHRAVSDDELPVLQPEMDDFKPTGSPEGPLAKATEWINYSETAKRETNTMPQWAGSCWYYMRYCDPTNTERFISKEAEEYWMGGSDDTVGAVDLYVGGTEHAVLHLLYARFWHKVMFDLGHVNTIEPFQKLVNQGLILGETEYFYYTDPAGEVVHFKERRSDTDYRAVKVELENIVIDGNKFTEKGSSIELEPVNRKMSKSFGNVVSPDDVVSEYGADALRLYEMFMGPLEQVKPWQMKGVEGVSRFLAKVWRLAIEKNQAGEYQLSDKLTAEPCADKKLLKVVHETIQKVSQAIETLRFNTAISQMMICTKALGEAKQLPVELIVTLLKCLSPFAPHLAEEVYARLGEKFQLDAELLSEQVWPVCNEAYLVEDEIELIVQVNGKLRARLTVAKDAAKEDIEELAKAHENVQQFIDGKTIRKVIVVPGRLVNIVAN</sequence>
<keyword evidence="7 9" id="KW-0030">Aminoacyl-tRNA synthetase</keyword>
<dbReference type="Gene3D" id="3.40.50.620">
    <property type="entry name" value="HUPs"/>
    <property type="match status" value="2"/>
</dbReference>
<dbReference type="CDD" id="cd07958">
    <property type="entry name" value="Anticodon_Ia_Leu_BEm"/>
    <property type="match status" value="1"/>
</dbReference>
<feature type="binding site" evidence="9">
    <location>
        <position position="677"/>
    </location>
    <ligand>
        <name>ATP</name>
        <dbReference type="ChEBI" id="CHEBI:30616"/>
    </ligand>
</feature>
<dbReference type="Gene3D" id="1.10.730.10">
    <property type="entry name" value="Isoleucyl-tRNA Synthetase, Domain 1"/>
    <property type="match status" value="1"/>
</dbReference>
<organism evidence="15 16">
    <name type="scientific">Persicirhabdus sediminis</name>
    <dbReference type="NCBI Taxonomy" id="454144"/>
    <lineage>
        <taxon>Bacteria</taxon>
        <taxon>Pseudomonadati</taxon>
        <taxon>Verrucomicrobiota</taxon>
        <taxon>Verrucomicrobiia</taxon>
        <taxon>Verrucomicrobiales</taxon>
        <taxon>Verrucomicrobiaceae</taxon>
        <taxon>Persicirhabdus</taxon>
    </lineage>
</organism>
<reference evidence="15" key="1">
    <citation type="submission" date="2021-01" db="EMBL/GenBank/DDBJ databases">
        <title>Modified the classification status of verrucomicrobia.</title>
        <authorList>
            <person name="Feng X."/>
        </authorList>
    </citation>
    <scope>NUCLEOTIDE SEQUENCE</scope>
    <source>
        <strain evidence="15">_KCTC 22039</strain>
    </source>
</reference>
<keyword evidence="3 9" id="KW-0436">Ligase</keyword>
<keyword evidence="4 9" id="KW-0547">Nucleotide-binding</keyword>
<dbReference type="PANTHER" id="PTHR43740">
    <property type="entry name" value="LEUCYL-TRNA SYNTHETASE"/>
    <property type="match status" value="1"/>
</dbReference>
<dbReference type="Pfam" id="PF00133">
    <property type="entry name" value="tRNA-synt_1"/>
    <property type="match status" value="2"/>
</dbReference>
<gene>
    <name evidence="9" type="primary">leuS</name>
    <name evidence="15" type="ORF">JIN82_00765</name>
</gene>
<dbReference type="PANTHER" id="PTHR43740:SF2">
    <property type="entry name" value="LEUCINE--TRNA LIGASE, MITOCHONDRIAL"/>
    <property type="match status" value="1"/>
</dbReference>
<dbReference type="SUPFAM" id="SSF50677">
    <property type="entry name" value="ValRS/IleRS/LeuRS editing domain"/>
    <property type="match status" value="1"/>
</dbReference>
<evidence type="ECO:0000256" key="8">
    <source>
        <dbReference type="ARBA" id="ARBA00047469"/>
    </source>
</evidence>
<evidence type="ECO:0000313" key="15">
    <source>
        <dbReference type="EMBL" id="MBK1789677.1"/>
    </source>
</evidence>
<keyword evidence="11" id="KW-0175">Coiled coil</keyword>
<dbReference type="InterPro" id="IPR014729">
    <property type="entry name" value="Rossmann-like_a/b/a_fold"/>
</dbReference>
<feature type="domain" description="Methionyl/Valyl/Leucyl/Isoleucyl-tRNA synthetase anticodon-binding" evidence="13">
    <location>
        <begin position="754"/>
        <end position="875"/>
    </location>
</feature>
<dbReference type="FunFam" id="3.40.50.620:FF:000060">
    <property type="entry name" value="Leucine--tRNA ligase"/>
    <property type="match status" value="1"/>
</dbReference>
<dbReference type="PRINTS" id="PR00985">
    <property type="entry name" value="TRNASYNTHLEU"/>
</dbReference>
<comment type="caution">
    <text evidence="9">Lacks conserved residue(s) required for the propagation of feature annotation.</text>
</comment>
<dbReference type="Pfam" id="PF13603">
    <property type="entry name" value="tRNA-synt_1_2"/>
    <property type="match status" value="1"/>
</dbReference>
<protein>
    <recommendedName>
        <fullName evidence="9">Leucine--tRNA ligase</fullName>
        <ecNumber evidence="9">6.1.1.4</ecNumber>
    </recommendedName>
    <alternativeName>
        <fullName evidence="9">Leucyl-tRNA synthetase</fullName>
        <shortName evidence="9">LeuRS</shortName>
    </alternativeName>
</protein>
<feature type="short sequence motif" description="'KMSKS' region" evidence="9">
    <location>
        <begin position="674"/>
        <end position="678"/>
    </location>
</feature>
<feature type="domain" description="Aminoacyl-tRNA synthetase class Ia" evidence="12">
    <location>
        <begin position="13"/>
        <end position="179"/>
    </location>
</feature>
<dbReference type="RefSeq" id="WP_200309720.1">
    <property type="nucleotide sequence ID" value="NZ_JAENIM010000008.1"/>
</dbReference>
<evidence type="ECO:0000256" key="7">
    <source>
        <dbReference type="ARBA" id="ARBA00023146"/>
    </source>
</evidence>
<evidence type="ECO:0000259" key="12">
    <source>
        <dbReference type="Pfam" id="PF00133"/>
    </source>
</evidence>
<dbReference type="GO" id="GO:0005524">
    <property type="term" value="F:ATP binding"/>
    <property type="evidence" value="ECO:0007669"/>
    <property type="project" value="UniProtKB-UniRule"/>
</dbReference>
<dbReference type="InterPro" id="IPR002302">
    <property type="entry name" value="Leu-tRNA-ligase"/>
</dbReference>
<dbReference type="NCBIfam" id="TIGR00396">
    <property type="entry name" value="leuS_bact"/>
    <property type="match status" value="1"/>
</dbReference>
<evidence type="ECO:0000259" key="14">
    <source>
        <dbReference type="Pfam" id="PF13603"/>
    </source>
</evidence>
<dbReference type="FunFam" id="1.10.730.10:FF:000011">
    <property type="entry name" value="Leucine--tRNA ligase chloroplastic/mitochondrial"/>
    <property type="match status" value="1"/>
</dbReference>
<keyword evidence="6 9" id="KW-0648">Protein biosynthesis</keyword>
<dbReference type="Proteomes" id="UP000624703">
    <property type="component" value="Unassembled WGS sequence"/>
</dbReference>
<name>A0A8J7MA29_9BACT</name>
<keyword evidence="5 9" id="KW-0067">ATP-binding</keyword>
<dbReference type="HAMAP" id="MF_00049_B">
    <property type="entry name" value="Leu_tRNA_synth_B"/>
    <property type="match status" value="1"/>
</dbReference>
<comment type="catalytic activity">
    <reaction evidence="8 9">
        <text>tRNA(Leu) + L-leucine + ATP = L-leucyl-tRNA(Leu) + AMP + diphosphate</text>
        <dbReference type="Rhea" id="RHEA:11688"/>
        <dbReference type="Rhea" id="RHEA-COMP:9613"/>
        <dbReference type="Rhea" id="RHEA-COMP:9622"/>
        <dbReference type="ChEBI" id="CHEBI:30616"/>
        <dbReference type="ChEBI" id="CHEBI:33019"/>
        <dbReference type="ChEBI" id="CHEBI:57427"/>
        <dbReference type="ChEBI" id="CHEBI:78442"/>
        <dbReference type="ChEBI" id="CHEBI:78494"/>
        <dbReference type="ChEBI" id="CHEBI:456215"/>
        <dbReference type="EC" id="6.1.1.4"/>
    </reaction>
</comment>
<feature type="domain" description="Leucyl-tRNA synthetase editing" evidence="14">
    <location>
        <begin position="253"/>
        <end position="441"/>
    </location>
</feature>
<comment type="subcellular location">
    <subcellularLocation>
        <location evidence="9">Cytoplasm</location>
    </subcellularLocation>
</comment>
<accession>A0A8J7MA29</accession>
<feature type="coiled-coil region" evidence="11">
    <location>
        <begin position="864"/>
        <end position="891"/>
    </location>
</feature>
<evidence type="ECO:0000256" key="6">
    <source>
        <dbReference type="ARBA" id="ARBA00022917"/>
    </source>
</evidence>
<evidence type="ECO:0000256" key="4">
    <source>
        <dbReference type="ARBA" id="ARBA00022741"/>
    </source>
</evidence>
<dbReference type="CDD" id="cd00812">
    <property type="entry name" value="LeuRS_core"/>
    <property type="match status" value="1"/>
</dbReference>
<dbReference type="InterPro" id="IPR009080">
    <property type="entry name" value="tRNAsynth_Ia_anticodon-bd"/>
</dbReference>
<comment type="similarity">
    <text evidence="1 9 10">Belongs to the class-I aminoacyl-tRNA synthetase family.</text>
</comment>
<evidence type="ECO:0000256" key="3">
    <source>
        <dbReference type="ARBA" id="ARBA00022598"/>
    </source>
</evidence>
<proteinExistence type="inferred from homology"/>
<dbReference type="GO" id="GO:0006429">
    <property type="term" value="P:leucyl-tRNA aminoacylation"/>
    <property type="evidence" value="ECO:0007669"/>
    <property type="project" value="UniProtKB-UniRule"/>
</dbReference>
<dbReference type="InterPro" id="IPR009008">
    <property type="entry name" value="Val/Leu/Ile-tRNA-synth_edit"/>
</dbReference>
<dbReference type="GO" id="GO:0002161">
    <property type="term" value="F:aminoacyl-tRNA deacylase activity"/>
    <property type="evidence" value="ECO:0007669"/>
    <property type="project" value="InterPro"/>
</dbReference>
<comment type="caution">
    <text evidence="15">The sequence shown here is derived from an EMBL/GenBank/DDBJ whole genome shotgun (WGS) entry which is preliminary data.</text>
</comment>
<dbReference type="InterPro" id="IPR013155">
    <property type="entry name" value="M/V/L/I-tRNA-synth_anticd-bd"/>
</dbReference>
<dbReference type="AlphaFoldDB" id="A0A8J7MA29"/>
<dbReference type="EC" id="6.1.1.4" evidence="9"/>
<dbReference type="EMBL" id="JAENIM010000008">
    <property type="protein sequence ID" value="MBK1789677.1"/>
    <property type="molecule type" value="Genomic_DNA"/>
</dbReference>
<keyword evidence="16" id="KW-1185">Reference proteome</keyword>
<evidence type="ECO:0000256" key="5">
    <source>
        <dbReference type="ARBA" id="ARBA00022840"/>
    </source>
</evidence>
<dbReference type="InterPro" id="IPR025709">
    <property type="entry name" value="Leu_tRNA-synth_edit"/>
</dbReference>
<evidence type="ECO:0000256" key="2">
    <source>
        <dbReference type="ARBA" id="ARBA00022490"/>
    </source>
</evidence>
<evidence type="ECO:0000313" key="16">
    <source>
        <dbReference type="Proteomes" id="UP000624703"/>
    </source>
</evidence>
<dbReference type="InterPro" id="IPR002300">
    <property type="entry name" value="aa-tRNA-synth_Ia"/>
</dbReference>
<feature type="domain" description="Aminoacyl-tRNA synthetase class Ia" evidence="12">
    <location>
        <begin position="673"/>
        <end position="700"/>
    </location>
</feature>
<evidence type="ECO:0000256" key="10">
    <source>
        <dbReference type="RuleBase" id="RU363035"/>
    </source>
</evidence>
<evidence type="ECO:0000256" key="1">
    <source>
        <dbReference type="ARBA" id="ARBA00005594"/>
    </source>
</evidence>
<dbReference type="GO" id="GO:0004823">
    <property type="term" value="F:leucine-tRNA ligase activity"/>
    <property type="evidence" value="ECO:0007669"/>
    <property type="project" value="UniProtKB-UniRule"/>
</dbReference>
<dbReference type="FunFam" id="3.40.50.620:FF:000056">
    <property type="entry name" value="Leucine--tRNA ligase"/>
    <property type="match status" value="1"/>
</dbReference>
<dbReference type="PROSITE" id="PS00178">
    <property type="entry name" value="AA_TRNA_LIGASE_I"/>
    <property type="match status" value="1"/>
</dbReference>
<dbReference type="SUPFAM" id="SSF47323">
    <property type="entry name" value="Anticodon-binding domain of a subclass of class I aminoacyl-tRNA synthetases"/>
    <property type="match status" value="1"/>
</dbReference>
<dbReference type="InterPro" id="IPR001412">
    <property type="entry name" value="aa-tRNA-synth_I_CS"/>
</dbReference>
<dbReference type="GO" id="GO:0005829">
    <property type="term" value="C:cytosol"/>
    <property type="evidence" value="ECO:0007669"/>
    <property type="project" value="TreeGrafter"/>
</dbReference>
<evidence type="ECO:0000259" key="13">
    <source>
        <dbReference type="Pfam" id="PF08264"/>
    </source>
</evidence>
<dbReference type="SUPFAM" id="SSF52374">
    <property type="entry name" value="Nucleotidylyl transferase"/>
    <property type="match status" value="1"/>
</dbReference>
<evidence type="ECO:0000256" key="9">
    <source>
        <dbReference type="HAMAP-Rule" id="MF_00049"/>
    </source>
</evidence>
<evidence type="ECO:0000256" key="11">
    <source>
        <dbReference type="SAM" id="Coils"/>
    </source>
</evidence>
<dbReference type="Pfam" id="PF08264">
    <property type="entry name" value="Anticodon_1"/>
    <property type="match status" value="1"/>
</dbReference>
<keyword evidence="2 9" id="KW-0963">Cytoplasm</keyword>